<dbReference type="Pfam" id="PF01850">
    <property type="entry name" value="PIN"/>
    <property type="match status" value="1"/>
</dbReference>
<organism evidence="2 3">
    <name type="scientific">Acidianus manzaensis</name>
    <dbReference type="NCBI Taxonomy" id="282676"/>
    <lineage>
        <taxon>Archaea</taxon>
        <taxon>Thermoproteota</taxon>
        <taxon>Thermoprotei</taxon>
        <taxon>Sulfolobales</taxon>
        <taxon>Sulfolobaceae</taxon>
        <taxon>Acidianus</taxon>
    </lineage>
</organism>
<evidence type="ECO:0000313" key="3">
    <source>
        <dbReference type="Proteomes" id="UP000193404"/>
    </source>
</evidence>
<proteinExistence type="predicted"/>
<accession>A0A1W6K2H0</accession>
<dbReference type="InterPro" id="IPR029060">
    <property type="entry name" value="PIN-like_dom_sf"/>
</dbReference>
<keyword evidence="3" id="KW-1185">Reference proteome</keyword>
<dbReference type="CDD" id="cd09854">
    <property type="entry name" value="PIN_VapC-like"/>
    <property type="match status" value="1"/>
</dbReference>
<dbReference type="InterPro" id="IPR002716">
    <property type="entry name" value="PIN_dom"/>
</dbReference>
<feature type="domain" description="PIN" evidence="1">
    <location>
        <begin position="5"/>
        <end position="122"/>
    </location>
</feature>
<evidence type="ECO:0000313" key="2">
    <source>
        <dbReference type="EMBL" id="ARM76687.1"/>
    </source>
</evidence>
<dbReference type="Gene3D" id="3.40.50.1010">
    <property type="entry name" value="5'-nuclease"/>
    <property type="match status" value="1"/>
</dbReference>
<protein>
    <recommendedName>
        <fullName evidence="1">PIN domain-containing protein</fullName>
    </recommendedName>
</protein>
<name>A0A1W6K2H0_9CREN</name>
<dbReference type="OrthoDB" id="21373at2157"/>
<sequence>MVKRYFDVNVFIYFLTKHPKYFERSKNWFETTDEIYTSELTIFEIIILLSKLTKEKPEEVFVHVMSFFNDLGIRFVHLETNELMKIVEVESKYKLDFEDSFHFYLAEKVGELISNDKKLMKLGAKF</sequence>
<dbReference type="EMBL" id="CP020477">
    <property type="protein sequence ID" value="ARM76687.1"/>
    <property type="molecule type" value="Genomic_DNA"/>
</dbReference>
<dbReference type="STRING" id="282676.B6F84_12145"/>
<evidence type="ECO:0000259" key="1">
    <source>
        <dbReference type="Pfam" id="PF01850"/>
    </source>
</evidence>
<dbReference type="RefSeq" id="WP_148692482.1">
    <property type="nucleotide sequence ID" value="NZ_CP020477.1"/>
</dbReference>
<dbReference type="KEGG" id="aman:B6F84_12145"/>
<dbReference type="SUPFAM" id="SSF88723">
    <property type="entry name" value="PIN domain-like"/>
    <property type="match status" value="1"/>
</dbReference>
<gene>
    <name evidence="2" type="ORF">B6F84_12145</name>
</gene>
<reference evidence="2 3" key="1">
    <citation type="submission" date="2017-03" db="EMBL/GenBank/DDBJ databases">
        <title>Sulfur activation and transportation mechanism of thermophilic Archaea Acidianus manzaensis YN-25.</title>
        <authorList>
            <person name="Ma Y."/>
            <person name="Yang Y."/>
            <person name="Xia J."/>
        </authorList>
    </citation>
    <scope>NUCLEOTIDE SEQUENCE [LARGE SCALE GENOMIC DNA]</scope>
    <source>
        <strain evidence="2 3">YN-25</strain>
    </source>
</reference>
<dbReference type="Proteomes" id="UP000193404">
    <property type="component" value="Chromosome"/>
</dbReference>
<dbReference type="AlphaFoldDB" id="A0A1W6K2H0"/>
<dbReference type="GeneID" id="41591687"/>